<evidence type="ECO:0000256" key="4">
    <source>
        <dbReference type="SAM" id="MobiDB-lite"/>
    </source>
</evidence>
<dbReference type="Proteomes" id="UP000715095">
    <property type="component" value="Unassembled WGS sequence"/>
</dbReference>
<sequence length="240" mass="25599">MTVKVVCHMISSVDGRLLPGRWTKPVHPVNVTECYEAAASNFPADGWLIGRTSMAQYDDSISEGAPAGKRGADEPRPTPFVGKREGRMLAVVTDPKGKLRYTTPTLSTGEHLVAVLAPDTAEDYLEELRRVGVSYVFEGEGEKKLEGALAALEETFGVKLILLEGGGLINGSFLKAGLIDEFSILVYPAVDGLAGVPSIVGYAGEAHEQPAAGQPLELIEAKTLPGGVVWLRYRVEHSAA</sequence>
<evidence type="ECO:0000313" key="7">
    <source>
        <dbReference type="Proteomes" id="UP000715095"/>
    </source>
</evidence>
<feature type="region of interest" description="Disordered" evidence="4">
    <location>
        <begin position="59"/>
        <end position="80"/>
    </location>
</feature>
<dbReference type="SUPFAM" id="SSF53597">
    <property type="entry name" value="Dihydrofolate reductase-like"/>
    <property type="match status" value="1"/>
</dbReference>
<comment type="caution">
    <text evidence="6">The sequence shown here is derived from an EMBL/GenBank/DDBJ whole genome shotgun (WGS) entry which is preliminary data.</text>
</comment>
<proteinExistence type="predicted"/>
<dbReference type="PANTHER" id="PTHR38011:SF7">
    <property type="entry name" value="2,5-DIAMINO-6-RIBOSYLAMINO-4(3H)-PYRIMIDINONE 5'-PHOSPHATE REDUCTASE"/>
    <property type="match status" value="1"/>
</dbReference>
<protein>
    <submittedName>
        <fullName evidence="6">Dihydrofolate reductase family protein</fullName>
    </submittedName>
</protein>
<gene>
    <name evidence="6" type="ORF">H6A60_05670</name>
</gene>
<comment type="pathway">
    <text evidence="1">Cofactor biosynthesis; riboflavin biosynthesis.</text>
</comment>
<evidence type="ECO:0000313" key="6">
    <source>
        <dbReference type="EMBL" id="MBM6703972.1"/>
    </source>
</evidence>
<reference evidence="6 7" key="1">
    <citation type="journal article" date="2021" name="Sci. Rep.">
        <title>The distribution of antibiotic resistance genes in chicken gut microbiota commensals.</title>
        <authorList>
            <person name="Juricova H."/>
            <person name="Matiasovicova J."/>
            <person name="Kubasova T."/>
            <person name="Cejkova D."/>
            <person name="Rychlik I."/>
        </authorList>
    </citation>
    <scope>NUCLEOTIDE SEQUENCE [LARGE SCALE GENOMIC DNA]</scope>
    <source>
        <strain evidence="6 7">An829</strain>
    </source>
</reference>
<keyword evidence="7" id="KW-1185">Reference proteome</keyword>
<organism evidence="6 7">
    <name type="scientific">Sutterella massiliensis</name>
    <dbReference type="NCBI Taxonomy" id="1816689"/>
    <lineage>
        <taxon>Bacteria</taxon>
        <taxon>Pseudomonadati</taxon>
        <taxon>Pseudomonadota</taxon>
        <taxon>Betaproteobacteria</taxon>
        <taxon>Burkholderiales</taxon>
        <taxon>Sutterellaceae</taxon>
        <taxon>Sutterella</taxon>
    </lineage>
</organism>
<accession>A0ABS2DRM4</accession>
<feature type="domain" description="Bacterial bifunctional deaminase-reductase C-terminal" evidence="5">
    <location>
        <begin position="4"/>
        <end position="204"/>
    </location>
</feature>
<feature type="compositionally biased region" description="Basic and acidic residues" evidence="4">
    <location>
        <begin position="70"/>
        <end position="80"/>
    </location>
</feature>
<dbReference type="InterPro" id="IPR024072">
    <property type="entry name" value="DHFR-like_dom_sf"/>
</dbReference>
<dbReference type="EMBL" id="JACJJC010000007">
    <property type="protein sequence ID" value="MBM6703972.1"/>
    <property type="molecule type" value="Genomic_DNA"/>
</dbReference>
<dbReference type="Pfam" id="PF01872">
    <property type="entry name" value="RibD_C"/>
    <property type="match status" value="1"/>
</dbReference>
<name>A0ABS2DRM4_9BURK</name>
<keyword evidence="2" id="KW-0521">NADP</keyword>
<evidence type="ECO:0000259" key="5">
    <source>
        <dbReference type="Pfam" id="PF01872"/>
    </source>
</evidence>
<dbReference type="PANTHER" id="PTHR38011">
    <property type="entry name" value="DIHYDROFOLATE REDUCTASE FAMILY PROTEIN (AFU_ORTHOLOGUE AFUA_8G06820)"/>
    <property type="match status" value="1"/>
</dbReference>
<evidence type="ECO:0000256" key="1">
    <source>
        <dbReference type="ARBA" id="ARBA00005104"/>
    </source>
</evidence>
<dbReference type="InterPro" id="IPR002734">
    <property type="entry name" value="RibDG_C"/>
</dbReference>
<dbReference type="Gene3D" id="3.40.430.10">
    <property type="entry name" value="Dihydrofolate Reductase, subunit A"/>
    <property type="match status" value="1"/>
</dbReference>
<evidence type="ECO:0000256" key="3">
    <source>
        <dbReference type="ARBA" id="ARBA00023002"/>
    </source>
</evidence>
<dbReference type="InterPro" id="IPR050765">
    <property type="entry name" value="Riboflavin_Biosynth_HTPR"/>
</dbReference>
<keyword evidence="3" id="KW-0560">Oxidoreductase</keyword>
<evidence type="ECO:0000256" key="2">
    <source>
        <dbReference type="ARBA" id="ARBA00022857"/>
    </source>
</evidence>
<dbReference type="RefSeq" id="WP_205102444.1">
    <property type="nucleotide sequence ID" value="NZ_JACJJC010000007.1"/>
</dbReference>